<evidence type="ECO:0000256" key="2">
    <source>
        <dbReference type="PROSITE-ProRule" id="PRU00708"/>
    </source>
</evidence>
<dbReference type="AlphaFoldDB" id="A0A8T2RA35"/>
<dbReference type="PANTHER" id="PTHR24015">
    <property type="entry name" value="OS07G0578800 PROTEIN-RELATED"/>
    <property type="match status" value="1"/>
</dbReference>
<dbReference type="FunFam" id="1.25.40.10:FF:000090">
    <property type="entry name" value="Pentatricopeptide repeat-containing protein, chloroplastic"/>
    <property type="match status" value="1"/>
</dbReference>
<dbReference type="InterPro" id="IPR011990">
    <property type="entry name" value="TPR-like_helical_dom_sf"/>
</dbReference>
<keyword evidence="4" id="KW-1185">Reference proteome</keyword>
<evidence type="ECO:0008006" key="5">
    <source>
        <dbReference type="Google" id="ProtNLM"/>
    </source>
</evidence>
<evidence type="ECO:0000313" key="3">
    <source>
        <dbReference type="EMBL" id="KAH7292624.1"/>
    </source>
</evidence>
<dbReference type="PANTHER" id="PTHR24015:SF548">
    <property type="entry name" value="OS08G0340900 PROTEIN"/>
    <property type="match status" value="1"/>
</dbReference>
<comment type="caution">
    <text evidence="3">The sequence shown here is derived from an EMBL/GenBank/DDBJ whole genome shotgun (WGS) entry which is preliminary data.</text>
</comment>
<feature type="repeat" description="PPR" evidence="2">
    <location>
        <begin position="182"/>
        <end position="216"/>
    </location>
</feature>
<protein>
    <recommendedName>
        <fullName evidence="5">Pentatricopeptide repeat-containing protein</fullName>
    </recommendedName>
</protein>
<dbReference type="OrthoDB" id="185373at2759"/>
<accession>A0A8T2RA35</accession>
<name>A0A8T2RA35_CERRI</name>
<dbReference type="FunFam" id="1.25.40.10:FF:000031">
    <property type="entry name" value="Pentatricopeptide repeat-containing protein mitochondrial"/>
    <property type="match status" value="1"/>
</dbReference>
<gene>
    <name evidence="3" type="ORF">KP509_29G078100</name>
</gene>
<feature type="repeat" description="PPR" evidence="2">
    <location>
        <begin position="386"/>
        <end position="420"/>
    </location>
</feature>
<organism evidence="3 4">
    <name type="scientific">Ceratopteris richardii</name>
    <name type="common">Triangle waterfern</name>
    <dbReference type="NCBI Taxonomy" id="49495"/>
    <lineage>
        <taxon>Eukaryota</taxon>
        <taxon>Viridiplantae</taxon>
        <taxon>Streptophyta</taxon>
        <taxon>Embryophyta</taxon>
        <taxon>Tracheophyta</taxon>
        <taxon>Polypodiopsida</taxon>
        <taxon>Polypodiidae</taxon>
        <taxon>Polypodiales</taxon>
        <taxon>Pteridineae</taxon>
        <taxon>Pteridaceae</taxon>
        <taxon>Parkerioideae</taxon>
        <taxon>Ceratopteris</taxon>
    </lineage>
</organism>
<evidence type="ECO:0000313" key="4">
    <source>
        <dbReference type="Proteomes" id="UP000825935"/>
    </source>
</evidence>
<dbReference type="PROSITE" id="PS51375">
    <property type="entry name" value="PPR"/>
    <property type="match status" value="4"/>
</dbReference>
<dbReference type="Pfam" id="PF01535">
    <property type="entry name" value="PPR"/>
    <property type="match status" value="3"/>
</dbReference>
<feature type="repeat" description="PPR" evidence="2">
    <location>
        <begin position="284"/>
        <end position="318"/>
    </location>
</feature>
<sequence length="564" mass="61893">MRLKYMRKLPCSIGKECITVLRDCALKKELCTGNIVHAHLLQLGLLDNRSHVANSLIDVYAKCGDLLQASRLFQSLPYRDVVSWTALIQGFVRHGHSQEALRCYQKMQDEGLSPNALTLSYTLRACARMRAADKGQEIHDVITKQGLLKSNIVLGNQLVDMYAKCGALKKAHHVLLELPARDIVSWSALITGYADWGHGQEALSCLADMQQEGLSPDAVTFTSILAVCGSIGELGMGKYIHTEIARRDLLPNHPALGNSLVDMYAKCGHLITAEQVFKGLPVPGTIAWSALISGYVQHGQADKALDCYKQMECKGLFPNAVTFASVLKACGCVGAAEIGGQVHEVILKEGLLANDYVLGSALVDMYTKCSCLSKAHQVLEQLPAQNVFSWNALMAGYAHQGRSDDVLYCFKQMQSKGISPDAVTFSTLLNICSHNGLVEEGQMFFGIMSSKFSIEPSTEHYTCMVDLLGRSGHLDTAVTLIKKMPAANHSVIWSALLGACQKWDDVHVGKWAFEHAIQVDKYDDTAYIVMIKIYTGAGLDTEAERVKAMRAEARHEKAQRHCVC</sequence>
<dbReference type="FunFam" id="1.25.40.10:FF:000073">
    <property type="entry name" value="Pentatricopeptide repeat-containing protein chloroplastic"/>
    <property type="match status" value="1"/>
</dbReference>
<dbReference type="Gene3D" id="1.25.40.10">
    <property type="entry name" value="Tetratricopeptide repeat domain"/>
    <property type="match status" value="4"/>
</dbReference>
<proteinExistence type="predicted"/>
<dbReference type="NCBIfam" id="TIGR00756">
    <property type="entry name" value="PPR"/>
    <property type="match status" value="4"/>
</dbReference>
<dbReference type="EMBL" id="CM035434">
    <property type="protein sequence ID" value="KAH7292624.1"/>
    <property type="molecule type" value="Genomic_DNA"/>
</dbReference>
<dbReference type="GO" id="GO:0009451">
    <property type="term" value="P:RNA modification"/>
    <property type="evidence" value="ECO:0007669"/>
    <property type="project" value="InterPro"/>
</dbReference>
<dbReference type="FunFam" id="1.25.40.10:FF:000285">
    <property type="entry name" value="Pentatricopeptide repeat-containing protein, chloroplastic"/>
    <property type="match status" value="1"/>
</dbReference>
<dbReference type="InterPro" id="IPR046960">
    <property type="entry name" value="PPR_At4g14850-like_plant"/>
</dbReference>
<evidence type="ECO:0000256" key="1">
    <source>
        <dbReference type="ARBA" id="ARBA00022737"/>
    </source>
</evidence>
<dbReference type="GO" id="GO:0003729">
    <property type="term" value="F:mRNA binding"/>
    <property type="evidence" value="ECO:0007669"/>
    <property type="project" value="UniProtKB-ARBA"/>
</dbReference>
<dbReference type="Pfam" id="PF13041">
    <property type="entry name" value="PPR_2"/>
    <property type="match status" value="4"/>
</dbReference>
<dbReference type="Proteomes" id="UP000825935">
    <property type="component" value="Chromosome 29"/>
</dbReference>
<reference evidence="3" key="1">
    <citation type="submission" date="2021-08" db="EMBL/GenBank/DDBJ databases">
        <title>WGS assembly of Ceratopteris richardii.</title>
        <authorList>
            <person name="Marchant D.B."/>
            <person name="Chen G."/>
            <person name="Jenkins J."/>
            <person name="Shu S."/>
            <person name="Leebens-Mack J."/>
            <person name="Grimwood J."/>
            <person name="Schmutz J."/>
            <person name="Soltis P."/>
            <person name="Soltis D."/>
            <person name="Chen Z.-H."/>
        </authorList>
    </citation>
    <scope>NUCLEOTIDE SEQUENCE</scope>
    <source>
        <strain evidence="3">Whitten #5841</strain>
        <tissue evidence="3">Leaf</tissue>
    </source>
</reference>
<feature type="repeat" description="PPR" evidence="2">
    <location>
        <begin position="80"/>
        <end position="114"/>
    </location>
</feature>
<keyword evidence="1" id="KW-0677">Repeat</keyword>
<dbReference type="InterPro" id="IPR002885">
    <property type="entry name" value="PPR_rpt"/>
</dbReference>